<evidence type="ECO:0000313" key="3">
    <source>
        <dbReference type="Proteomes" id="UP000265520"/>
    </source>
</evidence>
<proteinExistence type="predicted"/>
<dbReference type="AlphaFoldDB" id="A0A392PAA5"/>
<feature type="region of interest" description="Disordered" evidence="1">
    <location>
        <begin position="60"/>
        <end position="94"/>
    </location>
</feature>
<evidence type="ECO:0000313" key="2">
    <source>
        <dbReference type="EMBL" id="MCI07825.1"/>
    </source>
</evidence>
<accession>A0A392PAA5</accession>
<feature type="non-terminal residue" evidence="2">
    <location>
        <position position="204"/>
    </location>
</feature>
<dbReference type="Proteomes" id="UP000265520">
    <property type="component" value="Unassembled WGS sequence"/>
</dbReference>
<reference evidence="2 3" key="1">
    <citation type="journal article" date="2018" name="Front. Plant Sci.">
        <title>Red Clover (Trifolium pratense) and Zigzag Clover (T. medium) - A Picture of Genomic Similarities and Differences.</title>
        <authorList>
            <person name="Dluhosova J."/>
            <person name="Istvanek J."/>
            <person name="Nedelnik J."/>
            <person name="Repkova J."/>
        </authorList>
    </citation>
    <scope>NUCLEOTIDE SEQUENCE [LARGE SCALE GENOMIC DNA]</scope>
    <source>
        <strain evidence="3">cv. 10/8</strain>
        <tissue evidence="2">Leaf</tissue>
    </source>
</reference>
<keyword evidence="3" id="KW-1185">Reference proteome</keyword>
<dbReference type="EMBL" id="LXQA010066800">
    <property type="protein sequence ID" value="MCI07825.1"/>
    <property type="molecule type" value="Genomic_DNA"/>
</dbReference>
<feature type="compositionally biased region" description="Basic and acidic residues" evidence="1">
    <location>
        <begin position="75"/>
        <end position="85"/>
    </location>
</feature>
<organism evidence="2 3">
    <name type="scientific">Trifolium medium</name>
    <dbReference type="NCBI Taxonomy" id="97028"/>
    <lineage>
        <taxon>Eukaryota</taxon>
        <taxon>Viridiplantae</taxon>
        <taxon>Streptophyta</taxon>
        <taxon>Embryophyta</taxon>
        <taxon>Tracheophyta</taxon>
        <taxon>Spermatophyta</taxon>
        <taxon>Magnoliopsida</taxon>
        <taxon>eudicotyledons</taxon>
        <taxon>Gunneridae</taxon>
        <taxon>Pentapetalae</taxon>
        <taxon>rosids</taxon>
        <taxon>fabids</taxon>
        <taxon>Fabales</taxon>
        <taxon>Fabaceae</taxon>
        <taxon>Papilionoideae</taxon>
        <taxon>50 kb inversion clade</taxon>
        <taxon>NPAAA clade</taxon>
        <taxon>Hologalegina</taxon>
        <taxon>IRL clade</taxon>
        <taxon>Trifolieae</taxon>
        <taxon>Trifolium</taxon>
    </lineage>
</organism>
<protein>
    <submittedName>
        <fullName evidence="2">Uncharacterized protein</fullName>
    </submittedName>
</protein>
<evidence type="ECO:0000256" key="1">
    <source>
        <dbReference type="SAM" id="MobiDB-lite"/>
    </source>
</evidence>
<name>A0A392PAA5_9FABA</name>
<sequence length="204" mass="21589">MISHQPTFTLLITQDLEKPLTLSLSTFQATATPTKVRSTRSKAKVEASAIIADAVPISTAPTSDAKAKTKSKSVVKKERSTKVRESSPSVSIKPTKKCYMNGVESNVDTSVKDSKISDVEASATVAADTTIPDSDKPTVTETLIPENPKSVEDLGQTELNVADTTTSTVEKADVISPDAVMSPTNNIIGSVLNSLKETGPEKNV</sequence>
<comment type="caution">
    <text evidence="2">The sequence shown here is derived from an EMBL/GenBank/DDBJ whole genome shotgun (WGS) entry which is preliminary data.</text>
</comment>